<comment type="subcellular location">
    <subcellularLocation>
        <location evidence="1">Membrane</location>
    </subcellularLocation>
    <subcellularLocation>
        <location evidence="2">Secreted</location>
    </subcellularLocation>
</comment>
<evidence type="ECO:0000313" key="9">
    <source>
        <dbReference type="RefSeq" id="XP_013094774.2"/>
    </source>
</evidence>
<keyword evidence="5" id="KW-1015">Disulfide bond</keyword>
<keyword evidence="6" id="KW-0732">Signal</keyword>
<evidence type="ECO:0000256" key="4">
    <source>
        <dbReference type="ARBA" id="ARBA00023136"/>
    </source>
</evidence>
<dbReference type="Pfam" id="PF01823">
    <property type="entry name" value="MACPF"/>
    <property type="match status" value="1"/>
</dbReference>
<evidence type="ECO:0000256" key="1">
    <source>
        <dbReference type="ARBA" id="ARBA00004370"/>
    </source>
</evidence>
<protein>
    <submittedName>
        <fullName evidence="9 10">Perivitellin-2 67 kDa subunit-like</fullName>
    </submittedName>
</protein>
<evidence type="ECO:0000313" key="11">
    <source>
        <dbReference type="RefSeq" id="XP_013094776.2"/>
    </source>
</evidence>
<evidence type="ECO:0000256" key="5">
    <source>
        <dbReference type="ARBA" id="ARBA00023157"/>
    </source>
</evidence>
<evidence type="ECO:0000256" key="2">
    <source>
        <dbReference type="ARBA" id="ARBA00004613"/>
    </source>
</evidence>
<evidence type="ECO:0000313" key="12">
    <source>
        <dbReference type="RefSeq" id="XP_013094777.2"/>
    </source>
</evidence>
<dbReference type="PROSITE" id="PS51412">
    <property type="entry name" value="MACPF_2"/>
    <property type="match status" value="1"/>
</dbReference>
<dbReference type="RefSeq" id="XP_013094775.2">
    <property type="nucleotide sequence ID" value="XM_013239321.2"/>
</dbReference>
<feature type="signal peptide" evidence="6">
    <location>
        <begin position="1"/>
        <end position="28"/>
    </location>
</feature>
<dbReference type="PROSITE" id="PS00279">
    <property type="entry name" value="MACPF_1"/>
    <property type="match status" value="1"/>
</dbReference>
<dbReference type="RefSeq" id="XP_013094777.2">
    <property type="nucleotide sequence ID" value="XM_013239323.2"/>
</dbReference>
<feature type="domain" description="MACPF" evidence="7">
    <location>
        <begin position="25"/>
        <end position="350"/>
    </location>
</feature>
<evidence type="ECO:0000313" key="8">
    <source>
        <dbReference type="Proteomes" id="UP001165740"/>
    </source>
</evidence>
<dbReference type="Proteomes" id="UP001165740">
    <property type="component" value="Chromosome 2"/>
</dbReference>
<keyword evidence="8" id="KW-1185">Reference proteome</keyword>
<sequence length="580" mass="64932">MRCSRHRMICKYVTLVVLSIVQVKKIDASGQCSNLPPGIQKMVMGVDITRLDLVPLDVVGSYGFVGPILQFTCDENNTWKSPEGIVYELPDQIWHMSSRPGGWLSASVNLYKSYEDVRSAMATEVGGEGVIWKFAFSASKTYTKMQNAITNSSRYISDVGAFESATRADFVPNWVLTLDKYAQNFIDKYFNETFETDPKSYDLFISLFGTHYFSKANFGGYIRLVLETTTDYFYSRSDNEVQTYARATLFNIISAHGGKVSSSLNIDEHFTNSSTQTVRYYGGNTNLLTQNGIEEWQNTVDNDPWLFSGELKPISSLITDERKKSSLAKAVENYVLQTYLSEMERLVTSAMAKFKDSILNNLLTQIIQLKTLKVLTYGDVDTLSNDIQSQLMAPVWFTTKTRLCLKWSAQAEDGQCGGGADNVLCATPNSLTPLYQDNTDNRRGGCFMQWGLLSSDFPSWFQAVQVCYQWSGSDSCGGGAANLLCAGINDFSPVYLDDSDDSPGGCAMSWKLEVPATAPVWMKSAKICLVWYPDYDAGQCGHASSRDLCAVANQWTENYYDHTDERRGGCRMRWGIKLEF</sequence>
<dbReference type="OrthoDB" id="6499331at2759"/>
<proteinExistence type="predicted"/>
<dbReference type="GO" id="GO:0005576">
    <property type="term" value="C:extracellular region"/>
    <property type="evidence" value="ECO:0007669"/>
    <property type="project" value="UniProtKB-SubCell"/>
</dbReference>
<evidence type="ECO:0000256" key="3">
    <source>
        <dbReference type="ARBA" id="ARBA00022525"/>
    </source>
</evidence>
<accession>A0A9U8EMG2</accession>
<dbReference type="InterPro" id="IPR020864">
    <property type="entry name" value="MACPF"/>
</dbReference>
<reference evidence="9 10" key="1">
    <citation type="submission" date="2025-04" db="UniProtKB">
        <authorList>
            <consortium name="RefSeq"/>
        </authorList>
    </citation>
    <scope>IDENTIFICATION</scope>
</reference>
<dbReference type="InterPro" id="IPR020863">
    <property type="entry name" value="MACPF_CS"/>
</dbReference>
<feature type="chain" id="PRO_5044701695" evidence="6">
    <location>
        <begin position="29"/>
        <end position="580"/>
    </location>
</feature>
<dbReference type="GO" id="GO:0016020">
    <property type="term" value="C:membrane"/>
    <property type="evidence" value="ECO:0007669"/>
    <property type="project" value="UniProtKB-SubCell"/>
</dbReference>
<dbReference type="RefSeq" id="XP_013094776.2">
    <property type="nucleotide sequence ID" value="XM_013239322.2"/>
</dbReference>
<name>A0A9U8EMG2_BIOGL</name>
<dbReference type="KEGG" id="bgt:106078460"/>
<organism evidence="8 11">
    <name type="scientific">Biomphalaria glabrata</name>
    <name type="common">Bloodfluke planorb</name>
    <name type="synonym">Freshwater snail</name>
    <dbReference type="NCBI Taxonomy" id="6526"/>
    <lineage>
        <taxon>Eukaryota</taxon>
        <taxon>Metazoa</taxon>
        <taxon>Spiralia</taxon>
        <taxon>Lophotrochozoa</taxon>
        <taxon>Mollusca</taxon>
        <taxon>Gastropoda</taxon>
        <taxon>Heterobranchia</taxon>
        <taxon>Euthyneura</taxon>
        <taxon>Panpulmonata</taxon>
        <taxon>Hygrophila</taxon>
        <taxon>Lymnaeoidea</taxon>
        <taxon>Planorbidae</taxon>
        <taxon>Biomphalaria</taxon>
    </lineage>
</organism>
<keyword evidence="3" id="KW-0964">Secreted</keyword>
<keyword evidence="4" id="KW-0472">Membrane</keyword>
<evidence type="ECO:0000259" key="7">
    <source>
        <dbReference type="PROSITE" id="PS51412"/>
    </source>
</evidence>
<dbReference type="AlphaFoldDB" id="A0A9U8EMG2"/>
<dbReference type="GeneID" id="106078460"/>
<evidence type="ECO:0000256" key="6">
    <source>
        <dbReference type="SAM" id="SignalP"/>
    </source>
</evidence>
<dbReference type="RefSeq" id="XP_013094774.2">
    <property type="nucleotide sequence ID" value="XM_013239320.2"/>
</dbReference>
<evidence type="ECO:0000313" key="10">
    <source>
        <dbReference type="RefSeq" id="XP_013094775.2"/>
    </source>
</evidence>
<gene>
    <name evidence="9 10 11 12" type="primary">LOC106078460</name>
</gene>